<proteinExistence type="inferred from homology"/>
<dbReference type="PANTHER" id="PTHR43333:SF1">
    <property type="entry name" value="D-ISOMER SPECIFIC 2-HYDROXYACID DEHYDROGENASE NAD-BINDING DOMAIN-CONTAINING PROTEIN"/>
    <property type="match status" value="1"/>
</dbReference>
<dbReference type="Pfam" id="PF02826">
    <property type="entry name" value="2-Hacid_dh_C"/>
    <property type="match status" value="1"/>
</dbReference>
<evidence type="ECO:0000259" key="5">
    <source>
        <dbReference type="Pfam" id="PF02826"/>
    </source>
</evidence>
<evidence type="ECO:0000313" key="7">
    <source>
        <dbReference type="Proteomes" id="UP000199170"/>
    </source>
</evidence>
<evidence type="ECO:0000256" key="1">
    <source>
        <dbReference type="ARBA" id="ARBA00023002"/>
    </source>
</evidence>
<keyword evidence="2" id="KW-0520">NAD</keyword>
<dbReference type="Pfam" id="PF00389">
    <property type="entry name" value="2-Hacid_dh"/>
    <property type="match status" value="1"/>
</dbReference>
<organism evidence="6 7">
    <name type="scientific">Halobellus clavatus</name>
    <dbReference type="NCBI Taxonomy" id="660517"/>
    <lineage>
        <taxon>Archaea</taxon>
        <taxon>Methanobacteriati</taxon>
        <taxon>Methanobacteriota</taxon>
        <taxon>Stenosarchaea group</taxon>
        <taxon>Halobacteria</taxon>
        <taxon>Halobacteriales</taxon>
        <taxon>Haloferacaceae</taxon>
        <taxon>Halobellus</taxon>
    </lineage>
</organism>
<dbReference type="RefSeq" id="WP_089766899.1">
    <property type="nucleotide sequence ID" value="NZ_FNPB01000005.1"/>
</dbReference>
<name>A0A1H3GCQ2_9EURY</name>
<dbReference type="SUPFAM" id="SSF51735">
    <property type="entry name" value="NAD(P)-binding Rossmann-fold domains"/>
    <property type="match status" value="1"/>
</dbReference>
<feature type="domain" description="D-isomer specific 2-hydroxyacid dehydrogenase NAD-binding" evidence="5">
    <location>
        <begin position="104"/>
        <end position="280"/>
    </location>
</feature>
<dbReference type="InterPro" id="IPR006139">
    <property type="entry name" value="D-isomer_2_OHA_DH_cat_dom"/>
</dbReference>
<evidence type="ECO:0000259" key="4">
    <source>
        <dbReference type="Pfam" id="PF00389"/>
    </source>
</evidence>
<sequence length="312" mass="33501">MTGDDLELGIHPSVDIVFPPSLLREELTDLAADVRILSDGSALAGLDGVVTFSFEEAFLSADLEWIHCILAGVDAFPFEALKRRGITLSNSSGVHGDAIGDTVLGYMLQFARRLHIYRDNEPTREWYYPDWDETFTLPGETVCVVGLGTLGQGVTARADAVGMNVRGVRRTPTPVPSVDAVFTPDSLTAAISDARFVALTVPLTSQTEGLIGSDELDAMREDAYLLNVARGGVVDQDALVAALTDGRIAGAALDVFETEPLPDDSPLWDLENVIVTPHAAGATDEYAERVAAIVAENVRRIRRGESLANHVV</sequence>
<dbReference type="InterPro" id="IPR054891">
    <property type="entry name" value="Dhydh_Halo"/>
</dbReference>
<dbReference type="EMBL" id="FNPB01000005">
    <property type="protein sequence ID" value="SDY00254.1"/>
    <property type="molecule type" value="Genomic_DNA"/>
</dbReference>
<dbReference type="PANTHER" id="PTHR43333">
    <property type="entry name" value="2-HACID_DH_C DOMAIN-CONTAINING PROTEIN"/>
    <property type="match status" value="1"/>
</dbReference>
<keyword evidence="7" id="KW-1185">Reference proteome</keyword>
<dbReference type="GO" id="GO:0051287">
    <property type="term" value="F:NAD binding"/>
    <property type="evidence" value="ECO:0007669"/>
    <property type="project" value="InterPro"/>
</dbReference>
<dbReference type="InterPro" id="IPR006140">
    <property type="entry name" value="D-isomer_DH_NAD-bd"/>
</dbReference>
<reference evidence="7" key="1">
    <citation type="submission" date="2016-10" db="EMBL/GenBank/DDBJ databases">
        <authorList>
            <person name="Varghese N."/>
            <person name="Submissions S."/>
        </authorList>
    </citation>
    <scope>NUCLEOTIDE SEQUENCE [LARGE SCALE GENOMIC DNA]</scope>
    <source>
        <strain evidence="7">CGMCC 1.10118</strain>
    </source>
</reference>
<dbReference type="InterPro" id="IPR029753">
    <property type="entry name" value="D-isomer_DH_CS"/>
</dbReference>
<dbReference type="InterPro" id="IPR036291">
    <property type="entry name" value="NAD(P)-bd_dom_sf"/>
</dbReference>
<dbReference type="SUPFAM" id="SSF52283">
    <property type="entry name" value="Formate/glycerate dehydrogenase catalytic domain-like"/>
    <property type="match status" value="1"/>
</dbReference>
<dbReference type="GO" id="GO:0016616">
    <property type="term" value="F:oxidoreductase activity, acting on the CH-OH group of donors, NAD or NADP as acceptor"/>
    <property type="evidence" value="ECO:0007669"/>
    <property type="project" value="InterPro"/>
</dbReference>
<keyword evidence="1 3" id="KW-0560">Oxidoreductase</keyword>
<dbReference type="OrthoDB" id="162251at2157"/>
<dbReference type="CDD" id="cd05300">
    <property type="entry name" value="2-Hacid_dh_1"/>
    <property type="match status" value="1"/>
</dbReference>
<evidence type="ECO:0000313" key="6">
    <source>
        <dbReference type="EMBL" id="SDY00254.1"/>
    </source>
</evidence>
<accession>A0A1H3GCQ2</accession>
<protein>
    <submittedName>
        <fullName evidence="6">D-2-hydroxyacid dehydrogenase (NADP+)</fullName>
    </submittedName>
</protein>
<evidence type="ECO:0000256" key="3">
    <source>
        <dbReference type="RuleBase" id="RU003719"/>
    </source>
</evidence>
<dbReference type="Proteomes" id="UP000199170">
    <property type="component" value="Unassembled WGS sequence"/>
</dbReference>
<dbReference type="AlphaFoldDB" id="A0A1H3GCQ2"/>
<comment type="similarity">
    <text evidence="3">Belongs to the D-isomer specific 2-hydroxyacid dehydrogenase family.</text>
</comment>
<feature type="domain" description="D-isomer specific 2-hydroxyacid dehydrogenase catalytic" evidence="4">
    <location>
        <begin position="44"/>
        <end position="311"/>
    </location>
</feature>
<dbReference type="STRING" id="660517.SAMN04487946_10564"/>
<dbReference type="NCBIfam" id="NF041369">
    <property type="entry name" value="Dhydh_Halo"/>
    <property type="match status" value="1"/>
</dbReference>
<gene>
    <name evidence="6" type="ORF">SAMN04487946_10564</name>
</gene>
<evidence type="ECO:0000256" key="2">
    <source>
        <dbReference type="ARBA" id="ARBA00023027"/>
    </source>
</evidence>
<dbReference type="Gene3D" id="3.40.50.720">
    <property type="entry name" value="NAD(P)-binding Rossmann-like Domain"/>
    <property type="match status" value="2"/>
</dbReference>
<dbReference type="PROSITE" id="PS00671">
    <property type="entry name" value="D_2_HYDROXYACID_DH_3"/>
    <property type="match status" value="1"/>
</dbReference>